<dbReference type="Gene3D" id="3.40.50.720">
    <property type="entry name" value="NAD(P)-binding Rossmann-like Domain"/>
    <property type="match status" value="1"/>
</dbReference>
<dbReference type="Pfam" id="PF00106">
    <property type="entry name" value="adh_short"/>
    <property type="match status" value="1"/>
</dbReference>
<dbReference type="GO" id="GO:0016491">
    <property type="term" value="F:oxidoreductase activity"/>
    <property type="evidence" value="ECO:0007669"/>
    <property type="project" value="TreeGrafter"/>
</dbReference>
<organism evidence="2 3">
    <name type="scientific">Aquimarina atlantica</name>
    <dbReference type="NCBI Taxonomy" id="1317122"/>
    <lineage>
        <taxon>Bacteria</taxon>
        <taxon>Pseudomonadati</taxon>
        <taxon>Bacteroidota</taxon>
        <taxon>Flavobacteriia</taxon>
        <taxon>Flavobacteriales</taxon>
        <taxon>Flavobacteriaceae</taxon>
        <taxon>Aquimarina</taxon>
    </lineage>
</organism>
<dbReference type="PRINTS" id="PR00080">
    <property type="entry name" value="SDRFAMILY"/>
</dbReference>
<dbReference type="STRING" id="1317122.ATO12_18015"/>
<dbReference type="PRINTS" id="PR00081">
    <property type="entry name" value="GDHRDH"/>
</dbReference>
<evidence type="ECO:0000313" key="2">
    <source>
        <dbReference type="EMBL" id="EZH73828.1"/>
    </source>
</evidence>
<dbReference type="AlphaFoldDB" id="A0A023BVJ4"/>
<dbReference type="InterPro" id="IPR002347">
    <property type="entry name" value="SDR_fam"/>
</dbReference>
<dbReference type="eggNOG" id="COG1028">
    <property type="taxonomic scope" value="Bacteria"/>
</dbReference>
<evidence type="ECO:0000256" key="1">
    <source>
        <dbReference type="RuleBase" id="RU000363"/>
    </source>
</evidence>
<dbReference type="InterPro" id="IPR036291">
    <property type="entry name" value="NAD(P)-bd_dom_sf"/>
</dbReference>
<dbReference type="SUPFAM" id="SSF51735">
    <property type="entry name" value="NAD(P)-binding Rossmann-fold domains"/>
    <property type="match status" value="1"/>
</dbReference>
<dbReference type="PANTHER" id="PTHR43544:SF12">
    <property type="entry name" value="NAD(P)-BINDING ROSSMANN-FOLD SUPERFAMILY PROTEIN"/>
    <property type="match status" value="1"/>
</dbReference>
<keyword evidence="3" id="KW-1185">Reference proteome</keyword>
<evidence type="ECO:0000313" key="3">
    <source>
        <dbReference type="Proteomes" id="UP000023541"/>
    </source>
</evidence>
<dbReference type="GO" id="GO:0005737">
    <property type="term" value="C:cytoplasm"/>
    <property type="evidence" value="ECO:0007669"/>
    <property type="project" value="TreeGrafter"/>
</dbReference>
<dbReference type="Proteomes" id="UP000023541">
    <property type="component" value="Unassembled WGS sequence"/>
</dbReference>
<comment type="caution">
    <text evidence="2">The sequence shown here is derived from an EMBL/GenBank/DDBJ whole genome shotgun (WGS) entry which is preliminary data.</text>
</comment>
<comment type="similarity">
    <text evidence="1">Belongs to the short-chain dehydrogenases/reductases (SDR) family.</text>
</comment>
<sequence length="219" mass="24758">MKTGIITGCSRGIGLATAELLKDDPNFEIIGTSTSGNCSISKSNFECYPLDLSESKSINDFVDKIRNLKIDFLINNAGILLENWNDAIINIEQLKQTFNVNLFGTIELTEKLIPNFEKDGQIINITSDWGSFSEKNFDEFQPHYKMSKSALNMYTKLLAKRLEKQNMIVSSLDPGWTQTDMGGNDASRKPIEVANDIRDLLNQKPKSGNFWHQGKVREW</sequence>
<reference evidence="2 3" key="1">
    <citation type="submission" date="2014-04" db="EMBL/GenBank/DDBJ databases">
        <title>Aquimarina sp. 22II-S11-z7 Genome Sequencing.</title>
        <authorList>
            <person name="Lai Q."/>
        </authorList>
    </citation>
    <scope>NUCLEOTIDE SEQUENCE [LARGE SCALE GENOMIC DNA]</scope>
    <source>
        <strain evidence="2 3">22II-S11-z7</strain>
    </source>
</reference>
<dbReference type="PANTHER" id="PTHR43544">
    <property type="entry name" value="SHORT-CHAIN DEHYDROGENASE/REDUCTASE"/>
    <property type="match status" value="1"/>
</dbReference>
<dbReference type="EMBL" id="AQRA01000005">
    <property type="protein sequence ID" value="EZH73828.1"/>
    <property type="molecule type" value="Genomic_DNA"/>
</dbReference>
<dbReference type="InterPro" id="IPR051468">
    <property type="entry name" value="Fungal_SecMetab_SDRs"/>
</dbReference>
<gene>
    <name evidence="2" type="ORF">ATO12_18015</name>
</gene>
<accession>A0A023BVJ4</accession>
<name>A0A023BVJ4_9FLAO</name>
<dbReference type="OrthoDB" id="5786478at2"/>
<protein>
    <recommendedName>
        <fullName evidence="4">Short-chain dehydrogenase</fullName>
    </recommendedName>
</protein>
<proteinExistence type="inferred from homology"/>
<dbReference type="RefSeq" id="WP_034242633.1">
    <property type="nucleotide sequence ID" value="NZ_AQRA01000005.1"/>
</dbReference>
<evidence type="ECO:0008006" key="4">
    <source>
        <dbReference type="Google" id="ProtNLM"/>
    </source>
</evidence>